<dbReference type="AlphaFoldDB" id="A0A9P0H2U8"/>
<evidence type="ECO:0000313" key="2">
    <source>
        <dbReference type="EMBL" id="CAH1393181.1"/>
    </source>
</evidence>
<name>A0A9P0H2U8_NEZVI</name>
<evidence type="ECO:0000256" key="1">
    <source>
        <dbReference type="SAM" id="MobiDB-lite"/>
    </source>
</evidence>
<accession>A0A9P0H2U8</accession>
<sequence>MEKSRLQDSNDNPKEESNGAEQLNEEELGNRDTFFDAEIGDLLPVLVMMTLAIISCLQKYPVDLRSQICEKRFLSE</sequence>
<proteinExistence type="predicted"/>
<feature type="compositionally biased region" description="Basic and acidic residues" evidence="1">
    <location>
        <begin position="1"/>
        <end position="17"/>
    </location>
</feature>
<protein>
    <submittedName>
        <fullName evidence="2">Uncharacterized protein</fullName>
    </submittedName>
</protein>
<dbReference type="EMBL" id="OV725078">
    <property type="protein sequence ID" value="CAH1393181.1"/>
    <property type="molecule type" value="Genomic_DNA"/>
</dbReference>
<reference evidence="2" key="1">
    <citation type="submission" date="2022-01" db="EMBL/GenBank/DDBJ databases">
        <authorList>
            <person name="King R."/>
        </authorList>
    </citation>
    <scope>NUCLEOTIDE SEQUENCE</scope>
</reference>
<dbReference type="Proteomes" id="UP001152798">
    <property type="component" value="Chromosome 2"/>
</dbReference>
<evidence type="ECO:0000313" key="3">
    <source>
        <dbReference type="Proteomes" id="UP001152798"/>
    </source>
</evidence>
<keyword evidence="3" id="KW-1185">Reference proteome</keyword>
<gene>
    <name evidence="2" type="ORF">NEZAVI_LOCUS3891</name>
</gene>
<feature type="region of interest" description="Disordered" evidence="1">
    <location>
        <begin position="1"/>
        <end position="29"/>
    </location>
</feature>
<organism evidence="2 3">
    <name type="scientific">Nezara viridula</name>
    <name type="common">Southern green stink bug</name>
    <name type="synonym">Cimex viridulus</name>
    <dbReference type="NCBI Taxonomy" id="85310"/>
    <lineage>
        <taxon>Eukaryota</taxon>
        <taxon>Metazoa</taxon>
        <taxon>Ecdysozoa</taxon>
        <taxon>Arthropoda</taxon>
        <taxon>Hexapoda</taxon>
        <taxon>Insecta</taxon>
        <taxon>Pterygota</taxon>
        <taxon>Neoptera</taxon>
        <taxon>Paraneoptera</taxon>
        <taxon>Hemiptera</taxon>
        <taxon>Heteroptera</taxon>
        <taxon>Panheteroptera</taxon>
        <taxon>Pentatomomorpha</taxon>
        <taxon>Pentatomoidea</taxon>
        <taxon>Pentatomidae</taxon>
        <taxon>Pentatominae</taxon>
        <taxon>Nezara</taxon>
    </lineage>
</organism>